<name>A0AAF0CU22_9ENTE</name>
<proteinExistence type="predicted"/>
<gene>
    <name evidence="4" type="ORF">OL234_07640</name>
</gene>
<feature type="DNA-binding region" description="H-T-H motif" evidence="2">
    <location>
        <begin position="34"/>
        <end position="53"/>
    </location>
</feature>
<protein>
    <submittedName>
        <fullName evidence="4">TetR family transcriptional regulator</fullName>
    </submittedName>
</protein>
<dbReference type="InterPro" id="IPR009057">
    <property type="entry name" value="Homeodomain-like_sf"/>
</dbReference>
<reference evidence="4" key="1">
    <citation type="submission" date="2022-10" db="EMBL/GenBank/DDBJ databases">
        <title>Vagococcus sp. isolated from poultry meat.</title>
        <authorList>
            <person name="Johansson P."/>
            <person name="Bjorkroth J."/>
        </authorList>
    </citation>
    <scope>NUCLEOTIDE SEQUENCE</scope>
    <source>
        <strain evidence="4">STAA11</strain>
    </source>
</reference>
<dbReference type="Pfam" id="PF00440">
    <property type="entry name" value="TetR_N"/>
    <property type="match status" value="1"/>
</dbReference>
<dbReference type="RefSeq" id="WP_275468654.1">
    <property type="nucleotide sequence ID" value="NZ_CP110232.1"/>
</dbReference>
<evidence type="ECO:0000259" key="3">
    <source>
        <dbReference type="PROSITE" id="PS50977"/>
    </source>
</evidence>
<keyword evidence="1 2" id="KW-0238">DNA-binding</keyword>
<organism evidence="4 5">
    <name type="scientific">Vagococcus intermedius</name>
    <dbReference type="NCBI Taxonomy" id="2991418"/>
    <lineage>
        <taxon>Bacteria</taxon>
        <taxon>Bacillati</taxon>
        <taxon>Bacillota</taxon>
        <taxon>Bacilli</taxon>
        <taxon>Lactobacillales</taxon>
        <taxon>Enterococcaceae</taxon>
        <taxon>Vagococcus</taxon>
    </lineage>
</organism>
<accession>A0AAF0CU22</accession>
<sequence length="227" mass="26928">MPKETFFRLPKEKQERLLEAARIEFSRVPLQDAAIANIVKLADVSRGSFYQYFDDKEDLYYYYFDVLRLASKRDYEVLLREEQGDLFKATRRYFRRWSEEAICGPNAAFYKNLFLYLDYQGTSRVSPEIARDDSLVKLREQRVTKHKEKMVQLMEMIDTSKLKLTTDKDLIILIRILTSMMFGSINHAYKQETRGEKVDLEELKEEFDTKLGWLQYGVHQNKVGGNE</sequence>
<dbReference type="Gene3D" id="1.10.357.10">
    <property type="entry name" value="Tetracycline Repressor, domain 2"/>
    <property type="match status" value="1"/>
</dbReference>
<dbReference type="Pfam" id="PF17924">
    <property type="entry name" value="TetR_C_19"/>
    <property type="match status" value="1"/>
</dbReference>
<dbReference type="AlphaFoldDB" id="A0AAF0CU22"/>
<dbReference type="PROSITE" id="PS50977">
    <property type="entry name" value="HTH_TETR_2"/>
    <property type="match status" value="1"/>
</dbReference>
<dbReference type="EMBL" id="CP110232">
    <property type="protein sequence ID" value="WEG72851.1"/>
    <property type="molecule type" value="Genomic_DNA"/>
</dbReference>
<feature type="domain" description="HTH tetR-type" evidence="3">
    <location>
        <begin position="11"/>
        <end position="71"/>
    </location>
</feature>
<keyword evidence="5" id="KW-1185">Reference proteome</keyword>
<dbReference type="GO" id="GO:0003677">
    <property type="term" value="F:DNA binding"/>
    <property type="evidence" value="ECO:0007669"/>
    <property type="project" value="UniProtKB-UniRule"/>
</dbReference>
<dbReference type="InterPro" id="IPR001647">
    <property type="entry name" value="HTH_TetR"/>
</dbReference>
<dbReference type="Proteomes" id="UP001179647">
    <property type="component" value="Chromosome"/>
</dbReference>
<evidence type="ECO:0000313" key="4">
    <source>
        <dbReference type="EMBL" id="WEG72851.1"/>
    </source>
</evidence>
<dbReference type="KEGG" id="vie:OL234_07640"/>
<dbReference type="SUPFAM" id="SSF46689">
    <property type="entry name" value="Homeodomain-like"/>
    <property type="match status" value="1"/>
</dbReference>
<evidence type="ECO:0000313" key="5">
    <source>
        <dbReference type="Proteomes" id="UP001179647"/>
    </source>
</evidence>
<evidence type="ECO:0000256" key="1">
    <source>
        <dbReference type="ARBA" id="ARBA00023125"/>
    </source>
</evidence>
<evidence type="ECO:0000256" key="2">
    <source>
        <dbReference type="PROSITE-ProRule" id="PRU00335"/>
    </source>
</evidence>